<name>A0AAD6SA21_9AGAR</name>
<organism evidence="5 6">
    <name type="scientific">Mycena alexandri</name>
    <dbReference type="NCBI Taxonomy" id="1745969"/>
    <lineage>
        <taxon>Eukaryota</taxon>
        <taxon>Fungi</taxon>
        <taxon>Dikarya</taxon>
        <taxon>Basidiomycota</taxon>
        <taxon>Agaricomycotina</taxon>
        <taxon>Agaricomycetes</taxon>
        <taxon>Agaricomycetidae</taxon>
        <taxon>Agaricales</taxon>
        <taxon>Marasmiineae</taxon>
        <taxon>Mycenaceae</taxon>
        <taxon>Mycena</taxon>
    </lineage>
</organism>
<evidence type="ECO:0000313" key="6">
    <source>
        <dbReference type="Proteomes" id="UP001218188"/>
    </source>
</evidence>
<evidence type="ECO:0000313" key="5">
    <source>
        <dbReference type="EMBL" id="KAJ7022871.1"/>
    </source>
</evidence>
<dbReference type="PANTHER" id="PTHR10997:SF18">
    <property type="entry name" value="D-IMPORTIN 7_RANBP7"/>
    <property type="match status" value="1"/>
</dbReference>
<dbReference type="Pfam" id="PF13519">
    <property type="entry name" value="VWA_2"/>
    <property type="match status" value="1"/>
</dbReference>
<dbReference type="InterPro" id="IPR036465">
    <property type="entry name" value="vWFA_dom_sf"/>
</dbReference>
<dbReference type="AlphaFoldDB" id="A0AAD6SA21"/>
<gene>
    <name evidence="5" type="ORF">C8F04DRAFT_1240532</name>
</gene>
<dbReference type="SUPFAM" id="SSF53300">
    <property type="entry name" value="vWA-like"/>
    <property type="match status" value="1"/>
</dbReference>
<dbReference type="EMBL" id="JARJCM010000200">
    <property type="protein sequence ID" value="KAJ7022871.1"/>
    <property type="molecule type" value="Genomic_DNA"/>
</dbReference>
<evidence type="ECO:0000259" key="4">
    <source>
        <dbReference type="Pfam" id="PF13519"/>
    </source>
</evidence>
<keyword evidence="6" id="KW-1185">Reference proteome</keyword>
<comment type="subcellular location">
    <subcellularLocation>
        <location evidence="1">Cytoplasm</location>
    </subcellularLocation>
</comment>
<protein>
    <recommendedName>
        <fullName evidence="4">VWFA domain-containing protein</fullName>
    </recommendedName>
</protein>
<accession>A0AAD6SA21</accession>
<evidence type="ECO:0000256" key="2">
    <source>
        <dbReference type="ARBA" id="ARBA00022490"/>
    </source>
</evidence>
<evidence type="ECO:0000256" key="1">
    <source>
        <dbReference type="ARBA" id="ARBA00004496"/>
    </source>
</evidence>
<dbReference type="PANTHER" id="PTHR10997">
    <property type="entry name" value="IMPORTIN-7, 8, 11"/>
    <property type="match status" value="1"/>
</dbReference>
<keyword evidence="2" id="KW-0963">Cytoplasm</keyword>
<proteinExistence type="predicted"/>
<dbReference type="InterPro" id="IPR016024">
    <property type="entry name" value="ARM-type_fold"/>
</dbReference>
<comment type="caution">
    <text evidence="5">The sequence shown here is derived from an EMBL/GenBank/DDBJ whole genome shotgun (WGS) entry which is preliminary data.</text>
</comment>
<feature type="domain" description="VWFA" evidence="4">
    <location>
        <begin position="84"/>
        <end position="124"/>
    </location>
</feature>
<dbReference type="InterPro" id="IPR011989">
    <property type="entry name" value="ARM-like"/>
</dbReference>
<sequence length="408" mass="45824">MDTCTYKCETLADCPVFPLSLGAIDVKGGKTKAVEWGSAIAMHNAVLNGLTEDITILSAADIFSWLHNKGGFPKESPKMPLEAIMMIIDNSECMRNGDYQPTRFDAQSDAVTTVVRVSDTQRLVLLIDERDEILENLEIAETRDISSFRLTTPDLSVSKVPSVFGNPSQLPSAMQADYGNFAAHFVAVFAPEILVIYLRQVELYVAGQAWLSKKCQYQIFTFFTECIKPKSTWTLLKPHAQTLVETLRRDSAGVFPQLSFNAARQQLWESDPVDYVRVSVDEYESFATPVSAATMFLFSLASNRTKTMFMPILQFINRFLRSIAPAPQRFGVLNMTAVLGPWILRHPDVASGMEQFVLQFVGPEFASPEGYMRAIACEVLGTMTKEGVKWTSDEVRFWFWFSTRFSGR</sequence>
<dbReference type="GO" id="GO:0006606">
    <property type="term" value="P:protein import into nucleus"/>
    <property type="evidence" value="ECO:0007669"/>
    <property type="project" value="TreeGrafter"/>
</dbReference>
<dbReference type="Gene3D" id="1.25.10.10">
    <property type="entry name" value="Leucine-rich Repeat Variant"/>
    <property type="match status" value="1"/>
</dbReference>
<dbReference type="InterPro" id="IPR002035">
    <property type="entry name" value="VWF_A"/>
</dbReference>
<dbReference type="Proteomes" id="UP001218188">
    <property type="component" value="Unassembled WGS sequence"/>
</dbReference>
<dbReference type="GO" id="GO:0005635">
    <property type="term" value="C:nuclear envelope"/>
    <property type="evidence" value="ECO:0007669"/>
    <property type="project" value="TreeGrafter"/>
</dbReference>
<dbReference type="GO" id="GO:0005829">
    <property type="term" value="C:cytosol"/>
    <property type="evidence" value="ECO:0007669"/>
    <property type="project" value="TreeGrafter"/>
</dbReference>
<keyword evidence="3" id="KW-0813">Transport</keyword>
<evidence type="ECO:0000256" key="3">
    <source>
        <dbReference type="ARBA" id="ARBA00022927"/>
    </source>
</evidence>
<keyword evidence="3" id="KW-0653">Protein transport</keyword>
<reference evidence="5" key="1">
    <citation type="submission" date="2023-03" db="EMBL/GenBank/DDBJ databases">
        <title>Massive genome expansion in bonnet fungi (Mycena s.s.) driven by repeated elements and novel gene families across ecological guilds.</title>
        <authorList>
            <consortium name="Lawrence Berkeley National Laboratory"/>
            <person name="Harder C.B."/>
            <person name="Miyauchi S."/>
            <person name="Viragh M."/>
            <person name="Kuo A."/>
            <person name="Thoen E."/>
            <person name="Andreopoulos B."/>
            <person name="Lu D."/>
            <person name="Skrede I."/>
            <person name="Drula E."/>
            <person name="Henrissat B."/>
            <person name="Morin E."/>
            <person name="Kohler A."/>
            <person name="Barry K."/>
            <person name="LaButti K."/>
            <person name="Morin E."/>
            <person name="Salamov A."/>
            <person name="Lipzen A."/>
            <person name="Mereny Z."/>
            <person name="Hegedus B."/>
            <person name="Baldrian P."/>
            <person name="Stursova M."/>
            <person name="Weitz H."/>
            <person name="Taylor A."/>
            <person name="Grigoriev I.V."/>
            <person name="Nagy L.G."/>
            <person name="Martin F."/>
            <person name="Kauserud H."/>
        </authorList>
    </citation>
    <scope>NUCLEOTIDE SEQUENCE</scope>
    <source>
        <strain evidence="5">CBHHK200</strain>
    </source>
</reference>
<dbReference type="SUPFAM" id="SSF48371">
    <property type="entry name" value="ARM repeat"/>
    <property type="match status" value="1"/>
</dbReference>
<dbReference type="Gene3D" id="3.40.50.410">
    <property type="entry name" value="von Willebrand factor, type A domain"/>
    <property type="match status" value="1"/>
</dbReference>